<dbReference type="Pfam" id="PF25994">
    <property type="entry name" value="HH_AprE"/>
    <property type="match status" value="1"/>
</dbReference>
<dbReference type="Gene3D" id="2.40.50.100">
    <property type="match status" value="1"/>
</dbReference>
<comment type="similarity">
    <text evidence="2 9">Belongs to the membrane fusion protein (MFP) (TC 8.A.1) family.</text>
</comment>
<evidence type="ECO:0000256" key="6">
    <source>
        <dbReference type="ARBA" id="ARBA00022692"/>
    </source>
</evidence>
<keyword evidence="7 9" id="KW-1133">Transmembrane helix</keyword>
<evidence type="ECO:0000256" key="7">
    <source>
        <dbReference type="ARBA" id="ARBA00022989"/>
    </source>
</evidence>
<dbReference type="InterPro" id="IPR058982">
    <property type="entry name" value="Beta-barrel_AprE"/>
</dbReference>
<keyword evidence="3 9" id="KW-0813">Transport</keyword>
<feature type="transmembrane region" description="Helical" evidence="9">
    <location>
        <begin position="12"/>
        <end position="33"/>
    </location>
</feature>
<keyword evidence="4 9" id="KW-1003">Cell membrane</keyword>
<sequence>MKANQEIAGSQHIRLGWITIAFSLGVFLVWGAFAPLDKGVVVEGQVVVAGHKKQIQAPQNGVIADLLVQNGQWVEQGDPLLILDNKIAKSQLAAATTQYYMALAEKERLNAELADATLLQYSAALTKVNLPQARQAMALNQQVFEQRRDALHTQLKLLQDNKHTTQSRISGLEHVVASHNQRASVYDNWVKDTQALVKKGFQSQEQLYQLKAQAAEIRADSANAMSELLSQRARLLELDTQLQQTRKSYRQEVSQQRAKNQSNISEFQQQMTTAQFSLDHSKIRAPVAGQVVGLDAFGDVVSQSQLLMEIVPKGQKLIVNAKIPSNLIDSVTLGQDVDLLFSAFNTSTTPKVRGQVERLAQDTVNDERTGKPYYQVAIRVSEDALTENLVLQAGMPVQAFVKNGERSMLSYLLKPLTDRIPNAMADT</sequence>
<name>A0ABT7ERQ0_9GAMM</name>
<evidence type="ECO:0000259" key="10">
    <source>
        <dbReference type="Pfam" id="PF25994"/>
    </source>
</evidence>
<gene>
    <name evidence="12" type="ORF">QNM18_22005</name>
</gene>
<dbReference type="Pfam" id="PF26002">
    <property type="entry name" value="Beta-barrel_AprE"/>
    <property type="match status" value="1"/>
</dbReference>
<evidence type="ECO:0000256" key="1">
    <source>
        <dbReference type="ARBA" id="ARBA00004377"/>
    </source>
</evidence>
<evidence type="ECO:0000256" key="8">
    <source>
        <dbReference type="ARBA" id="ARBA00023136"/>
    </source>
</evidence>
<dbReference type="EMBL" id="JASJUT010000012">
    <property type="protein sequence ID" value="MDK2597739.1"/>
    <property type="molecule type" value="Genomic_DNA"/>
</dbReference>
<dbReference type="InterPro" id="IPR058781">
    <property type="entry name" value="HH_AprE-like"/>
</dbReference>
<dbReference type="InterPro" id="IPR010129">
    <property type="entry name" value="T1SS_HlyD"/>
</dbReference>
<evidence type="ECO:0000259" key="11">
    <source>
        <dbReference type="Pfam" id="PF26002"/>
    </source>
</evidence>
<dbReference type="PRINTS" id="PR01490">
    <property type="entry name" value="RTXTOXIND"/>
</dbReference>
<reference evidence="12 13" key="1">
    <citation type="submission" date="2023-05" db="EMBL/GenBank/DDBJ databases">
        <title>Pseudoalteromonas ardens sp. nov., Pseudoalteromonas obscura sp. nov., and Pseudoalteromonas umbrosa sp. nov., isolated from the coral Montipora capitata.</title>
        <authorList>
            <person name="Thomas E.M."/>
            <person name="Smith E.M."/>
            <person name="Papke E."/>
            <person name="Shlafstein M.D."/>
            <person name="Oline D.K."/>
            <person name="Videau P."/>
            <person name="Saw J.H."/>
            <person name="Strangman W.K."/>
            <person name="Ushijima B."/>
        </authorList>
    </citation>
    <scope>NUCLEOTIDE SEQUENCE [LARGE SCALE GENOMIC DNA]</scope>
    <source>
        <strain evidence="12 13">P94</strain>
    </source>
</reference>
<comment type="subcellular location">
    <subcellularLocation>
        <location evidence="1 9">Cell inner membrane</location>
        <topology evidence="1 9">Single-pass membrane protein</topology>
    </subcellularLocation>
</comment>
<evidence type="ECO:0000256" key="3">
    <source>
        <dbReference type="ARBA" id="ARBA00022448"/>
    </source>
</evidence>
<feature type="domain" description="AprE-like long alpha-helical hairpin" evidence="10">
    <location>
        <begin position="88"/>
        <end position="275"/>
    </location>
</feature>
<evidence type="ECO:0000313" key="12">
    <source>
        <dbReference type="EMBL" id="MDK2597739.1"/>
    </source>
</evidence>
<feature type="domain" description="AprE-like beta-barrel" evidence="11">
    <location>
        <begin position="317"/>
        <end position="404"/>
    </location>
</feature>
<evidence type="ECO:0000256" key="2">
    <source>
        <dbReference type="ARBA" id="ARBA00009477"/>
    </source>
</evidence>
<keyword evidence="5 9" id="KW-0997">Cell inner membrane</keyword>
<dbReference type="Gene3D" id="2.40.30.170">
    <property type="match status" value="1"/>
</dbReference>
<evidence type="ECO:0000256" key="9">
    <source>
        <dbReference type="RuleBase" id="RU365093"/>
    </source>
</evidence>
<dbReference type="SUPFAM" id="SSF111369">
    <property type="entry name" value="HlyD-like secretion proteins"/>
    <property type="match status" value="2"/>
</dbReference>
<dbReference type="PANTHER" id="PTHR30386">
    <property type="entry name" value="MEMBRANE FUSION SUBUNIT OF EMRAB-TOLC MULTIDRUG EFFLUX PUMP"/>
    <property type="match status" value="1"/>
</dbReference>
<dbReference type="RefSeq" id="WP_284138460.1">
    <property type="nucleotide sequence ID" value="NZ_JASJUT010000012.1"/>
</dbReference>
<dbReference type="Proteomes" id="UP001231915">
    <property type="component" value="Unassembled WGS sequence"/>
</dbReference>
<keyword evidence="8 9" id="KW-0472">Membrane</keyword>
<evidence type="ECO:0000256" key="5">
    <source>
        <dbReference type="ARBA" id="ARBA00022519"/>
    </source>
</evidence>
<dbReference type="InterPro" id="IPR050739">
    <property type="entry name" value="MFP"/>
</dbReference>
<dbReference type="PANTHER" id="PTHR30386:SF17">
    <property type="entry name" value="ALKALINE PROTEASE SECRETION PROTEIN APRE"/>
    <property type="match status" value="1"/>
</dbReference>
<comment type="caution">
    <text evidence="12">The sequence shown here is derived from an EMBL/GenBank/DDBJ whole genome shotgun (WGS) entry which is preliminary data.</text>
</comment>
<keyword evidence="6 9" id="KW-0812">Transmembrane</keyword>
<evidence type="ECO:0000313" key="13">
    <source>
        <dbReference type="Proteomes" id="UP001231915"/>
    </source>
</evidence>
<keyword evidence="13" id="KW-1185">Reference proteome</keyword>
<accession>A0ABT7ERQ0</accession>
<protein>
    <recommendedName>
        <fullName evidence="9">Membrane fusion protein (MFP) family protein</fullName>
    </recommendedName>
</protein>
<proteinExistence type="inferred from homology"/>
<organism evidence="12 13">
    <name type="scientific">Pseudoalteromonas obscura</name>
    <dbReference type="NCBI Taxonomy" id="3048491"/>
    <lineage>
        <taxon>Bacteria</taxon>
        <taxon>Pseudomonadati</taxon>
        <taxon>Pseudomonadota</taxon>
        <taxon>Gammaproteobacteria</taxon>
        <taxon>Alteromonadales</taxon>
        <taxon>Pseudoalteromonadaceae</taxon>
        <taxon>Pseudoalteromonas</taxon>
    </lineage>
</organism>
<dbReference type="NCBIfam" id="TIGR01843">
    <property type="entry name" value="type_I_hlyD"/>
    <property type="match status" value="1"/>
</dbReference>
<evidence type="ECO:0000256" key="4">
    <source>
        <dbReference type="ARBA" id="ARBA00022475"/>
    </source>
</evidence>